<dbReference type="Gene3D" id="3.40.50.1000">
    <property type="entry name" value="HAD superfamily/HAD-like"/>
    <property type="match status" value="1"/>
</dbReference>
<name>A0A7H9B6F0_ZYGMR</name>
<dbReference type="SFLD" id="SFLDG01133">
    <property type="entry name" value="C1.5.4:_Enolase-phosphatase_Li"/>
    <property type="match status" value="1"/>
</dbReference>
<feature type="binding site" evidence="6">
    <location>
        <begin position="289"/>
        <end position="290"/>
    </location>
    <ligand>
        <name>substrate</name>
    </ligand>
</feature>
<dbReference type="InterPro" id="IPR036412">
    <property type="entry name" value="HAD-like_sf"/>
</dbReference>
<keyword evidence="5 6" id="KW-0486">Methionine biosynthesis</keyword>
<dbReference type="HAMAP" id="MF_03117">
    <property type="entry name" value="Salvage_MtnC_euk"/>
    <property type="match status" value="1"/>
</dbReference>
<evidence type="ECO:0000256" key="1">
    <source>
        <dbReference type="ARBA" id="ARBA00022605"/>
    </source>
</evidence>
<dbReference type="InterPro" id="IPR023943">
    <property type="entry name" value="Enolase-ppase_E1"/>
</dbReference>
<comment type="catalytic activity">
    <reaction evidence="6">
        <text>5-methylsulfanyl-2,3-dioxopentyl phosphate + H2O = 1,2-dihydroxy-5-(methylsulfanyl)pent-1-en-3-one + phosphate</text>
        <dbReference type="Rhea" id="RHEA:21700"/>
        <dbReference type="ChEBI" id="CHEBI:15377"/>
        <dbReference type="ChEBI" id="CHEBI:43474"/>
        <dbReference type="ChEBI" id="CHEBI:49252"/>
        <dbReference type="ChEBI" id="CHEBI:58828"/>
        <dbReference type="EC" id="3.1.3.77"/>
    </reaction>
</comment>
<dbReference type="UniPathway" id="UPA00904">
    <property type="reaction ID" value="UER00876"/>
</dbReference>
<evidence type="ECO:0000256" key="6">
    <source>
        <dbReference type="HAMAP-Rule" id="MF_03117"/>
    </source>
</evidence>
<protein>
    <recommendedName>
        <fullName evidence="6">Enolase-phosphatase E1</fullName>
        <ecNumber evidence="6">3.1.3.77</ecNumber>
    </recommendedName>
    <alternativeName>
        <fullName evidence="6">2,3-diketo-5-methylthio-1-phosphopentane phosphatase</fullName>
    </alternativeName>
</protein>
<feature type="binding site" evidence="6">
    <location>
        <position position="365"/>
    </location>
    <ligand>
        <name>Mg(2+)</name>
        <dbReference type="ChEBI" id="CHEBI:18420"/>
    </ligand>
</feature>
<keyword evidence="1 6" id="KW-0028">Amino-acid biosynthesis</keyword>
<keyword evidence="2 6" id="KW-0479">Metal-binding</keyword>
<evidence type="ECO:0000256" key="4">
    <source>
        <dbReference type="ARBA" id="ARBA00022842"/>
    </source>
</evidence>
<dbReference type="GO" id="GO:0005634">
    <property type="term" value="C:nucleus"/>
    <property type="evidence" value="ECO:0007669"/>
    <property type="project" value="UniProtKB-SubCell"/>
</dbReference>
<evidence type="ECO:0000313" key="8">
    <source>
        <dbReference type="EMBL" id="QLG73372.1"/>
    </source>
</evidence>
<proteinExistence type="inferred from homology"/>
<dbReference type="SUPFAM" id="SSF56784">
    <property type="entry name" value="HAD-like"/>
    <property type="match status" value="1"/>
</dbReference>
<comment type="subcellular location">
    <subcellularLocation>
        <location evidence="6">Cytoplasm</location>
    </subcellularLocation>
    <subcellularLocation>
        <location evidence="6">Nucleus</location>
    </subcellularLocation>
</comment>
<dbReference type="GO" id="GO:0005737">
    <property type="term" value="C:cytoplasm"/>
    <property type="evidence" value="ECO:0007669"/>
    <property type="project" value="UniProtKB-SubCell"/>
</dbReference>
<dbReference type="OrthoDB" id="272500at2759"/>
<evidence type="ECO:0000256" key="5">
    <source>
        <dbReference type="ARBA" id="ARBA00023167"/>
    </source>
</evidence>
<keyword evidence="9" id="KW-1185">Reference proteome</keyword>
<dbReference type="PANTHER" id="PTHR20371:SF1">
    <property type="entry name" value="ENOLASE-PHOSPHATASE E1"/>
    <property type="match status" value="1"/>
</dbReference>
<dbReference type="GO" id="GO:0043874">
    <property type="term" value="F:acireductone synthase activity"/>
    <property type="evidence" value="ECO:0007669"/>
    <property type="project" value="UniProtKB-EC"/>
</dbReference>
<organism evidence="8 9">
    <name type="scientific">Zygotorulaspora mrakii</name>
    <name type="common">Zygosaccharomyces mrakii</name>
    <dbReference type="NCBI Taxonomy" id="42260"/>
    <lineage>
        <taxon>Eukaryota</taxon>
        <taxon>Fungi</taxon>
        <taxon>Dikarya</taxon>
        <taxon>Ascomycota</taxon>
        <taxon>Saccharomycotina</taxon>
        <taxon>Saccharomycetes</taxon>
        <taxon>Saccharomycetales</taxon>
        <taxon>Saccharomycetaceae</taxon>
        <taxon>Zygotorulaspora</taxon>
    </lineage>
</organism>
<feature type="binding site" evidence="6">
    <location>
        <position position="187"/>
    </location>
    <ligand>
        <name>Mg(2+)</name>
        <dbReference type="ChEBI" id="CHEBI:18420"/>
    </ligand>
</feature>
<feature type="binding site" evidence="6">
    <location>
        <position position="340"/>
    </location>
    <ligand>
        <name>substrate</name>
    </ligand>
</feature>
<feature type="region of interest" description="Disordered" evidence="7">
    <location>
        <begin position="1"/>
        <end position="20"/>
    </location>
</feature>
<keyword evidence="6" id="KW-0963">Cytoplasm</keyword>
<comment type="pathway">
    <text evidence="6">Amino-acid biosynthesis; L-methionine biosynthesis via salvage pathway; L-methionine from S-methyl-5-thio-alpha-D-ribose 1-phosphate: step 4/6.</text>
</comment>
<evidence type="ECO:0000313" key="9">
    <source>
        <dbReference type="Proteomes" id="UP000509704"/>
    </source>
</evidence>
<feature type="binding site" evidence="6">
    <location>
        <position position="189"/>
    </location>
    <ligand>
        <name>Mg(2+)</name>
        <dbReference type="ChEBI" id="CHEBI:18420"/>
    </ligand>
</feature>
<dbReference type="SFLD" id="SFLDS00003">
    <property type="entry name" value="Haloacid_Dehalogenase"/>
    <property type="match status" value="1"/>
</dbReference>
<accession>A0A7H9B6F0</accession>
<keyword evidence="4 6" id="KW-0460">Magnesium</keyword>
<keyword evidence="6" id="KW-0539">Nucleus</keyword>
<dbReference type="PANTHER" id="PTHR20371">
    <property type="entry name" value="ENOLASE-PHOSPHATASE E1"/>
    <property type="match status" value="1"/>
</dbReference>
<dbReference type="AlphaFoldDB" id="A0A7H9B6F0"/>
<dbReference type="NCBIfam" id="TIGR01691">
    <property type="entry name" value="enolase-ppase"/>
    <property type="match status" value="1"/>
</dbReference>
<dbReference type="Gene3D" id="1.10.720.60">
    <property type="match status" value="1"/>
</dbReference>
<evidence type="ECO:0000256" key="2">
    <source>
        <dbReference type="ARBA" id="ARBA00022723"/>
    </source>
</evidence>
<dbReference type="InterPro" id="IPR023214">
    <property type="entry name" value="HAD_sf"/>
</dbReference>
<keyword evidence="3 6" id="KW-0378">Hydrolase</keyword>
<gene>
    <name evidence="6" type="primary">UTR4</name>
    <name evidence="8" type="ORF">HG535_0E04560</name>
</gene>
<dbReference type="InterPro" id="IPR027511">
    <property type="entry name" value="ENOPH1_eukaryotes"/>
</dbReference>
<dbReference type="EC" id="3.1.3.77" evidence="6"/>
<comment type="cofactor">
    <cofactor evidence="6">
        <name>Mg(2+)</name>
        <dbReference type="ChEBI" id="CHEBI:18420"/>
    </cofactor>
    <text evidence="6">Binds 1 Mg(2+) ion per subunit.</text>
</comment>
<evidence type="ECO:0000256" key="7">
    <source>
        <dbReference type="SAM" id="MobiDB-lite"/>
    </source>
</evidence>
<comment type="pathway">
    <text evidence="6">Amino-acid biosynthesis; L-methionine biosynthesis via salvage pathway; L-methionine from S-methyl-5-thio-alpha-D-ribose 1-phosphate: step 3/6.</text>
</comment>
<comment type="similarity">
    <text evidence="6">Belongs to the HAD-like hydrolase superfamily. MasA/MtnC family.</text>
</comment>
<dbReference type="CDD" id="cd01629">
    <property type="entry name" value="HAD_EP"/>
    <property type="match status" value="1"/>
</dbReference>
<comment type="subunit">
    <text evidence="6">Monomer.</text>
</comment>
<sequence>MSLKETRKHRPERKTRRKAARAAWQRLKAKIAKAKKRKSDSCHRKAKRDDDWFVACDAEDPACDVMWRTVPYDVLARVARSAYVESSLSTAVMLWQVLRGKVRVTRALLLMAVSRRWTEREEVAGRINLASVLSVAQCVACWQRRAVLRDRRNGRRRVCPDERVWHPAGWAADVCVMVMDFKAVLLDIEGTVCPIAFVKEVLFPYFSEKVPQLVDSQDAAIVELLAQFHSEDVVSHIQQLVAADVKDPVLKSLQGLVWAQGYESGEIKSPVYKDAIELIIRRGNVYIYSSGSVKAQKLLFGHVQNPGECGTGTQQGGEAAALDLQPYISGYFDITTSGAKTDRQSYRNIVAAIPFEACEVLFISDNALELDAAIDAGLQTCLALRPGNARVQNISKYRSVEDFRKL</sequence>
<reference evidence="8 9" key="1">
    <citation type="submission" date="2020-07" db="EMBL/GenBank/DDBJ databases">
        <title>The yeast mating-type switching endonuclease HO is a domesticated member of an unorthodox homing genetic element family.</title>
        <authorList>
            <person name="Coughlan A.Y."/>
            <person name="Lombardi L."/>
            <person name="Braun-Galleani S."/>
            <person name="Martos A.R."/>
            <person name="Galeote V."/>
            <person name="Bigey F."/>
            <person name="Dequin S."/>
            <person name="Byrne K.P."/>
            <person name="Wolfe K.H."/>
        </authorList>
    </citation>
    <scope>NUCLEOTIDE SEQUENCE [LARGE SCALE GENOMIC DNA]</scope>
    <source>
        <strain evidence="8 9">NRRL Y-6702</strain>
    </source>
</reference>
<comment type="function">
    <text evidence="6">Bifunctional enzyme that catalyzes the enolization of 2,3-diketo-5-methylthiopentyl-1-phosphate (DK-MTP-1-P) into the intermediate 2-hydroxy-3-keto-5-methylthiopentenyl-1-phosphate (HK-MTPenyl-1-P), which is then dephosphorylated to form the acireductone 1,2-dihydroxy-3-keto-5-methylthiopentene (DHK-MTPene).</text>
</comment>
<dbReference type="EMBL" id="CP058608">
    <property type="protein sequence ID" value="QLG73372.1"/>
    <property type="molecule type" value="Genomic_DNA"/>
</dbReference>
<evidence type="ECO:0000256" key="3">
    <source>
        <dbReference type="ARBA" id="ARBA00022801"/>
    </source>
</evidence>
<dbReference type="GO" id="GO:0000287">
    <property type="term" value="F:magnesium ion binding"/>
    <property type="evidence" value="ECO:0007669"/>
    <property type="project" value="UniProtKB-UniRule"/>
</dbReference>
<dbReference type="GO" id="GO:0019509">
    <property type="term" value="P:L-methionine salvage from methylthioadenosine"/>
    <property type="evidence" value="ECO:0007669"/>
    <property type="project" value="UniProtKB-UniRule"/>
</dbReference>
<dbReference type="SFLD" id="SFLDG01129">
    <property type="entry name" value="C1.5:_HAD__Beta-PGM__Phosphata"/>
    <property type="match status" value="1"/>
</dbReference>
<dbReference type="Proteomes" id="UP000509704">
    <property type="component" value="Chromosome 5"/>
</dbReference>